<dbReference type="EMBL" id="LT629690">
    <property type="protein sequence ID" value="SDE73045.1"/>
    <property type="molecule type" value="Genomic_DNA"/>
</dbReference>
<dbReference type="OrthoDB" id="115311at2"/>
<dbReference type="AlphaFoldDB" id="A0A1G7FC45"/>
<name>A0A1G7FC45_9BACT</name>
<keyword evidence="2" id="KW-1185">Reference proteome</keyword>
<reference evidence="1 2" key="1">
    <citation type="submission" date="2016-10" db="EMBL/GenBank/DDBJ databases">
        <authorList>
            <person name="de Groot N.N."/>
        </authorList>
    </citation>
    <scope>NUCLEOTIDE SEQUENCE [LARGE SCALE GENOMIC DNA]</scope>
    <source>
        <strain evidence="1 2">GAS232</strain>
    </source>
</reference>
<sequence length="223" mass="24270">MLAVLPALLVAHAAAPKVHTVVLGASRRVPFVAADVSTEAKEDEAGTLRIRPLIVDGKTHEWLTGDTHDITERSFVARRVLHINDALPGEKSGRWVWQPGSWILVDRISGHVTALHLPDFDASISDVVWYRDYAAYCGIHTTAKASGLSAEVWQIGAHKAALSKVIAPWPQPERVRPVCLPAVWQREPMRVTVKPNGGDPVVYNVVGTSTQLVEDGEGGDDDN</sequence>
<gene>
    <name evidence="1" type="ORF">SAMN05444167_0279</name>
</gene>
<evidence type="ECO:0000313" key="1">
    <source>
        <dbReference type="EMBL" id="SDE73045.1"/>
    </source>
</evidence>
<organism evidence="1 2">
    <name type="scientific">Terriglobus roseus</name>
    <dbReference type="NCBI Taxonomy" id="392734"/>
    <lineage>
        <taxon>Bacteria</taxon>
        <taxon>Pseudomonadati</taxon>
        <taxon>Acidobacteriota</taxon>
        <taxon>Terriglobia</taxon>
        <taxon>Terriglobales</taxon>
        <taxon>Acidobacteriaceae</taxon>
        <taxon>Terriglobus</taxon>
    </lineage>
</organism>
<protein>
    <submittedName>
        <fullName evidence="1">Uncharacterized protein</fullName>
    </submittedName>
</protein>
<proteinExistence type="predicted"/>
<accession>A0A1G7FC45</accession>
<evidence type="ECO:0000313" key="2">
    <source>
        <dbReference type="Proteomes" id="UP000182427"/>
    </source>
</evidence>
<dbReference type="Proteomes" id="UP000182427">
    <property type="component" value="Chromosome I"/>
</dbReference>